<dbReference type="GO" id="GO:0005737">
    <property type="term" value="C:cytoplasm"/>
    <property type="evidence" value="ECO:0007669"/>
    <property type="project" value="TreeGrafter"/>
</dbReference>
<evidence type="ECO:0000313" key="4">
    <source>
        <dbReference type="Proteomes" id="UP000752012"/>
    </source>
</evidence>
<comment type="caution">
    <text evidence="3">The sequence shown here is derived from an EMBL/GenBank/DDBJ whole genome shotgun (WGS) entry which is preliminary data.</text>
</comment>
<dbReference type="InterPro" id="IPR024884">
    <property type="entry name" value="NAPE-PLD"/>
</dbReference>
<dbReference type="GO" id="GO:0008270">
    <property type="term" value="F:zinc ion binding"/>
    <property type="evidence" value="ECO:0007669"/>
    <property type="project" value="InterPro"/>
</dbReference>
<dbReference type="InterPro" id="IPR036866">
    <property type="entry name" value="RibonucZ/Hydroxyglut_hydro"/>
</dbReference>
<evidence type="ECO:0000313" key="3">
    <source>
        <dbReference type="EMBL" id="NJP37516.1"/>
    </source>
</evidence>
<proteinExistence type="predicted"/>
<dbReference type="InterPro" id="IPR001279">
    <property type="entry name" value="Metallo-B-lactamas"/>
</dbReference>
<dbReference type="PANTHER" id="PTHR15032:SF4">
    <property type="entry name" value="N-ACYL-PHOSPHATIDYLETHANOLAMINE-HYDROLYZING PHOSPHOLIPASE D"/>
    <property type="match status" value="1"/>
</dbReference>
<gene>
    <name evidence="3" type="ORF">HCN83_07940</name>
</gene>
<dbReference type="SUPFAM" id="SSF56281">
    <property type="entry name" value="Metallo-hydrolase/oxidoreductase"/>
    <property type="match status" value="1"/>
</dbReference>
<name>A0A969PSD3_9BACI</name>
<dbReference type="AlphaFoldDB" id="A0A969PSD3"/>
<evidence type="ECO:0000259" key="2">
    <source>
        <dbReference type="Pfam" id="PF12706"/>
    </source>
</evidence>
<keyword evidence="1" id="KW-0732">Signal</keyword>
<dbReference type="EMBL" id="JAATHJ010000009">
    <property type="protein sequence ID" value="NJP37516.1"/>
    <property type="molecule type" value="Genomic_DNA"/>
</dbReference>
<dbReference type="PIRSF" id="PIRSF038896">
    <property type="entry name" value="NAPE-PLD"/>
    <property type="match status" value="1"/>
</dbReference>
<dbReference type="GO" id="GO:0070290">
    <property type="term" value="F:N-acylphosphatidylethanolamine-specific phospholipase D activity"/>
    <property type="evidence" value="ECO:0007669"/>
    <property type="project" value="InterPro"/>
</dbReference>
<evidence type="ECO:0000256" key="1">
    <source>
        <dbReference type="SAM" id="SignalP"/>
    </source>
</evidence>
<dbReference type="Pfam" id="PF12706">
    <property type="entry name" value="Lactamase_B_2"/>
    <property type="match status" value="1"/>
</dbReference>
<reference evidence="3 4" key="1">
    <citation type="submission" date="2020-03" db="EMBL/GenBank/DDBJ databases">
        <title>Assessment of the enzymatic potential of alkaline-tolerant lipase obtained from Bacillus luteus H11 (technogenic soil) for the bioremediation of saline soils contaminated with petroleum substances.</title>
        <authorList>
            <person name="Kalwasinska A."/>
        </authorList>
    </citation>
    <scope>NUCLEOTIDE SEQUENCE [LARGE SCALE GENOMIC DNA]</scope>
    <source>
        <strain evidence="3 4">H11</strain>
    </source>
</reference>
<accession>A0A969PSD3</accession>
<dbReference type="PANTHER" id="PTHR15032">
    <property type="entry name" value="N-ACYL-PHOSPHATIDYLETHANOLAMINE-HYDROLYZING PHOSPHOLIPASE D"/>
    <property type="match status" value="1"/>
</dbReference>
<dbReference type="Gene3D" id="3.60.15.10">
    <property type="entry name" value="Ribonuclease Z/Hydroxyacylglutathione hydrolase-like"/>
    <property type="match status" value="1"/>
</dbReference>
<feature type="chain" id="PRO_5038359370" description="Metallo-beta-lactamase domain-containing protein" evidence="1">
    <location>
        <begin position="20"/>
        <end position="364"/>
    </location>
</feature>
<organism evidence="3 4">
    <name type="scientific">Alkalicoccus luteus</name>
    <dbReference type="NCBI Taxonomy" id="1237094"/>
    <lineage>
        <taxon>Bacteria</taxon>
        <taxon>Bacillati</taxon>
        <taxon>Bacillota</taxon>
        <taxon>Bacilli</taxon>
        <taxon>Bacillales</taxon>
        <taxon>Bacillaceae</taxon>
        <taxon>Alkalicoccus</taxon>
    </lineage>
</organism>
<keyword evidence="4" id="KW-1185">Reference proteome</keyword>
<dbReference type="Proteomes" id="UP000752012">
    <property type="component" value="Unassembled WGS sequence"/>
</dbReference>
<sequence length="364" mass="40909">MLKKTLTVGLAAATAAAIAINMHPGFGQAPGKAHRESLKGAPNLHNGRFHNRQTAPMSVNPCDLYTMTRDLFRDRDTRSPFAPLAVQTPEWDKEESVTWFGHSSYYIHIDDIRLLIDPMFGPAAAPLPGTGSRRFTGDLLSMIPSMPDIDAVLITHDHYDHLDYPTIQALLPRVKRFIVPLGVASHLVRWGMSQERIQELNWWEETYVKDVQVALTPSHHFSGRTMAARDRTLWGGWVIAGNESRIYVSGDGGYGSHFKEIGDVYGPFDLAIIEGGQYDSRWEGVHMTPEEAVQAFEDVRGRSMMLSHWAGFTLSFHSWEEPAERALAEAERKGVNLLTPHIGETTAWLAPAPQTNWWRRPAYQ</sequence>
<feature type="domain" description="Metallo-beta-lactamase" evidence="2">
    <location>
        <begin position="113"/>
        <end position="309"/>
    </location>
</feature>
<dbReference type="RefSeq" id="WP_168006134.1">
    <property type="nucleotide sequence ID" value="NZ_JAATHJ010000009.1"/>
</dbReference>
<protein>
    <recommendedName>
        <fullName evidence="2">Metallo-beta-lactamase domain-containing protein</fullName>
    </recommendedName>
</protein>
<feature type="signal peptide" evidence="1">
    <location>
        <begin position="1"/>
        <end position="19"/>
    </location>
</feature>